<accession>A0AAE0X8Z4</accession>
<sequence length="316" mass="36552">MADSRTPLLADDQGLPLSAGSNQVQDHPIFLRVCHSPWSCLSQRGLVYTRGFILAYLTALAGMLLDYKIEKREDSHTAWRIIFQFSTLVFVLLWLYHFIAFAWSFTHLYYPDIEDDDDRWEFALLRKFSPPIQTAHSRKRFYFSLFYCFVHVAVFINTIVFWTVLVPNGHGHFPERDDDDDDAKAEGSFEDFWSNGWFQPFCIINLWGVTALLAFIEILYLNSVKRPVPVPSHISAIVVLLSVWLGWAAFGKILTDHYAYFWMDPEFMKKTEYVAAASVAFVGLGPSVFVFIVGLIGLRESLTKKDERSNEQYERQ</sequence>
<keyword evidence="1" id="KW-0812">Transmembrane</keyword>
<feature type="transmembrane region" description="Helical" evidence="1">
    <location>
        <begin position="197"/>
        <end position="221"/>
    </location>
</feature>
<evidence type="ECO:0000256" key="1">
    <source>
        <dbReference type="SAM" id="Phobius"/>
    </source>
</evidence>
<proteinExistence type="predicted"/>
<name>A0AAE0X8Z4_9PEZI</name>
<feature type="transmembrane region" description="Helical" evidence="1">
    <location>
        <begin position="233"/>
        <end position="253"/>
    </location>
</feature>
<feature type="transmembrane region" description="Helical" evidence="1">
    <location>
        <begin position="141"/>
        <end position="165"/>
    </location>
</feature>
<reference evidence="2" key="2">
    <citation type="submission" date="2023-06" db="EMBL/GenBank/DDBJ databases">
        <authorList>
            <consortium name="Lawrence Berkeley National Laboratory"/>
            <person name="Haridas S."/>
            <person name="Hensen N."/>
            <person name="Bonometti L."/>
            <person name="Westerberg I."/>
            <person name="Brannstrom I.O."/>
            <person name="Guillou S."/>
            <person name="Cros-Aarteil S."/>
            <person name="Calhoun S."/>
            <person name="Kuo A."/>
            <person name="Mondo S."/>
            <person name="Pangilinan J."/>
            <person name="Riley R."/>
            <person name="Labutti K."/>
            <person name="Andreopoulos B."/>
            <person name="Lipzen A."/>
            <person name="Chen C."/>
            <person name="Yanf M."/>
            <person name="Daum C."/>
            <person name="Ng V."/>
            <person name="Clum A."/>
            <person name="Steindorff A."/>
            <person name="Ohm R."/>
            <person name="Martin F."/>
            <person name="Silar P."/>
            <person name="Natvig D."/>
            <person name="Lalanne C."/>
            <person name="Gautier V."/>
            <person name="Ament-Velasquez S.L."/>
            <person name="Kruys A."/>
            <person name="Hutchinson M.I."/>
            <person name="Powell A.J."/>
            <person name="Barry K."/>
            <person name="Miller A.N."/>
            <person name="Grigoriev I.V."/>
            <person name="Debuchy R."/>
            <person name="Gladieux P."/>
            <person name="Thoren M.H."/>
            <person name="Johannesson H."/>
        </authorList>
    </citation>
    <scope>NUCLEOTIDE SEQUENCE</scope>
    <source>
        <strain evidence="2">CBS 314.62</strain>
    </source>
</reference>
<evidence type="ECO:0000313" key="2">
    <source>
        <dbReference type="EMBL" id="KAK3688182.1"/>
    </source>
</evidence>
<dbReference type="AlphaFoldDB" id="A0AAE0X8Z4"/>
<dbReference type="GO" id="GO:0016020">
    <property type="term" value="C:membrane"/>
    <property type="evidence" value="ECO:0007669"/>
    <property type="project" value="TreeGrafter"/>
</dbReference>
<reference evidence="2" key="1">
    <citation type="journal article" date="2023" name="Mol. Phylogenet. Evol.">
        <title>Genome-scale phylogeny and comparative genomics of the fungal order Sordariales.</title>
        <authorList>
            <person name="Hensen N."/>
            <person name="Bonometti L."/>
            <person name="Westerberg I."/>
            <person name="Brannstrom I.O."/>
            <person name="Guillou S."/>
            <person name="Cros-Aarteil S."/>
            <person name="Calhoun S."/>
            <person name="Haridas S."/>
            <person name="Kuo A."/>
            <person name="Mondo S."/>
            <person name="Pangilinan J."/>
            <person name="Riley R."/>
            <person name="LaButti K."/>
            <person name="Andreopoulos B."/>
            <person name="Lipzen A."/>
            <person name="Chen C."/>
            <person name="Yan M."/>
            <person name="Daum C."/>
            <person name="Ng V."/>
            <person name="Clum A."/>
            <person name="Steindorff A."/>
            <person name="Ohm R.A."/>
            <person name="Martin F."/>
            <person name="Silar P."/>
            <person name="Natvig D.O."/>
            <person name="Lalanne C."/>
            <person name="Gautier V."/>
            <person name="Ament-Velasquez S.L."/>
            <person name="Kruys A."/>
            <person name="Hutchinson M.I."/>
            <person name="Powell A.J."/>
            <person name="Barry K."/>
            <person name="Miller A.N."/>
            <person name="Grigoriev I.V."/>
            <person name="Debuchy R."/>
            <person name="Gladieux P."/>
            <person name="Hiltunen Thoren M."/>
            <person name="Johannesson H."/>
        </authorList>
    </citation>
    <scope>NUCLEOTIDE SEQUENCE</scope>
    <source>
        <strain evidence="2">CBS 314.62</strain>
    </source>
</reference>
<feature type="transmembrane region" description="Helical" evidence="1">
    <location>
        <begin position="51"/>
        <end position="69"/>
    </location>
</feature>
<feature type="transmembrane region" description="Helical" evidence="1">
    <location>
        <begin position="81"/>
        <end position="103"/>
    </location>
</feature>
<gene>
    <name evidence="2" type="ORF">B0T22DRAFT_425718</name>
</gene>
<comment type="caution">
    <text evidence="2">The sequence shown here is derived from an EMBL/GenBank/DDBJ whole genome shotgun (WGS) entry which is preliminary data.</text>
</comment>
<keyword evidence="3" id="KW-1185">Reference proteome</keyword>
<keyword evidence="1" id="KW-0472">Membrane</keyword>
<evidence type="ECO:0000313" key="3">
    <source>
        <dbReference type="Proteomes" id="UP001270362"/>
    </source>
</evidence>
<feature type="transmembrane region" description="Helical" evidence="1">
    <location>
        <begin position="273"/>
        <end position="298"/>
    </location>
</feature>
<keyword evidence="1" id="KW-1133">Transmembrane helix</keyword>
<dbReference type="PANTHER" id="PTHR12242:SF1">
    <property type="entry name" value="MYND-TYPE DOMAIN-CONTAINING PROTEIN"/>
    <property type="match status" value="1"/>
</dbReference>
<dbReference type="EMBL" id="JAULSO010000002">
    <property type="protein sequence ID" value="KAK3688182.1"/>
    <property type="molecule type" value="Genomic_DNA"/>
</dbReference>
<dbReference type="PANTHER" id="PTHR12242">
    <property type="entry name" value="OS02G0130600 PROTEIN-RELATED"/>
    <property type="match status" value="1"/>
</dbReference>
<dbReference type="Proteomes" id="UP001270362">
    <property type="component" value="Unassembled WGS sequence"/>
</dbReference>
<organism evidence="2 3">
    <name type="scientific">Podospora appendiculata</name>
    <dbReference type="NCBI Taxonomy" id="314037"/>
    <lineage>
        <taxon>Eukaryota</taxon>
        <taxon>Fungi</taxon>
        <taxon>Dikarya</taxon>
        <taxon>Ascomycota</taxon>
        <taxon>Pezizomycotina</taxon>
        <taxon>Sordariomycetes</taxon>
        <taxon>Sordariomycetidae</taxon>
        <taxon>Sordariales</taxon>
        <taxon>Podosporaceae</taxon>
        <taxon>Podospora</taxon>
    </lineage>
</organism>
<protein>
    <submittedName>
        <fullName evidence="2">Uncharacterized protein</fullName>
    </submittedName>
</protein>